<dbReference type="GeneID" id="20224725"/>
<proteinExistence type="predicted"/>
<feature type="transmembrane region" description="Helical" evidence="2">
    <location>
        <begin position="63"/>
        <end position="86"/>
    </location>
</feature>
<keyword evidence="4" id="KW-1185">Reference proteome</keyword>
<dbReference type="KEGG" id="aaf:AURANDRAFT_64232"/>
<feature type="transmembrane region" description="Helical" evidence="2">
    <location>
        <begin position="7"/>
        <end position="25"/>
    </location>
</feature>
<accession>F0Y9F8</accession>
<keyword evidence="2" id="KW-0472">Membrane</keyword>
<dbReference type="InParanoid" id="F0Y9F8"/>
<feature type="transmembrane region" description="Helical" evidence="2">
    <location>
        <begin position="98"/>
        <end position="116"/>
    </location>
</feature>
<keyword evidence="2" id="KW-0812">Transmembrane</keyword>
<dbReference type="RefSeq" id="XP_009037068.1">
    <property type="nucleotide sequence ID" value="XM_009038820.1"/>
</dbReference>
<protein>
    <recommendedName>
        <fullName evidence="5">EXPERA domain-containing protein</fullName>
    </recommendedName>
</protein>
<keyword evidence="2" id="KW-1133">Transmembrane helix</keyword>
<name>F0Y9F8_AURAN</name>
<reference evidence="3 4" key="1">
    <citation type="journal article" date="2011" name="Proc. Natl. Acad. Sci. U.S.A.">
        <title>Niche of harmful alga Aureococcus anophagefferens revealed through ecogenomics.</title>
        <authorList>
            <person name="Gobler C.J."/>
            <person name="Berry D.L."/>
            <person name="Dyhrman S.T."/>
            <person name="Wilhelm S.W."/>
            <person name="Salamov A."/>
            <person name="Lobanov A.V."/>
            <person name="Zhang Y."/>
            <person name="Collier J.L."/>
            <person name="Wurch L.L."/>
            <person name="Kustka A.B."/>
            <person name="Dill B.D."/>
            <person name="Shah M."/>
            <person name="VerBerkmoes N.C."/>
            <person name="Kuo A."/>
            <person name="Terry A."/>
            <person name="Pangilinan J."/>
            <person name="Lindquist E.A."/>
            <person name="Lucas S."/>
            <person name="Paulsen I.T."/>
            <person name="Hattenrath-Lehmann T.K."/>
            <person name="Talmage S.C."/>
            <person name="Walker E.A."/>
            <person name="Koch F."/>
            <person name="Burson A.M."/>
            <person name="Marcoval M.A."/>
            <person name="Tang Y.Z."/>
            <person name="Lecleir G.R."/>
            <person name="Coyne K.J."/>
            <person name="Berg G.M."/>
            <person name="Bertrand E.M."/>
            <person name="Saito M.A."/>
            <person name="Gladyshev V.N."/>
            <person name="Grigoriev I.V."/>
        </authorList>
    </citation>
    <scope>NUCLEOTIDE SEQUENCE [LARGE SCALE GENOMIC DNA]</scope>
    <source>
        <strain evidence="4">CCMP 1984</strain>
    </source>
</reference>
<gene>
    <name evidence="3" type="ORF">AURANDRAFT_64232</name>
</gene>
<evidence type="ECO:0000256" key="2">
    <source>
        <dbReference type="SAM" id="Phobius"/>
    </source>
</evidence>
<sequence length="444" mass="49239">MGSARLLDGLVFLLMCYFMLMNVTVERSYCHAPITRESTCFLCQETVDFCEANNPLFLERPEWMRLATCFSAYGFLPFYAIIALACLTDGWKEKRFRVPILLFLGAKLNALLFYHAMEFLSHAPPQNLVAYFGVEGPYLVSIALAAPALSEYEQLRVANILRNAAELKRLGLDVAAHTMAALGKQAPTARTQKRAVRPKGAPPTRRSLRAAKLPAPEYKEPTGSAARALDAEVDDEGRVAAPGGRRKRAKTEAYAPPANPSSIKNLDVDLDGLRERYLGKIIPPMGGQVKRAVMEAASAGGPPTFSRMSGIQEWRNCVMLFVNVYGEGYKNSFVGGGTEITWFAQPRQWEGTPVVQRLINCDGGVVEDDETGETSTFEETPVLLFCRDEGQGYVYCGELSYLGHDPDRIPIRFVWKLDDYDLIKGTAEFKSLVDNCHNLLQSPV</sequence>
<dbReference type="OMA" id="RMSGIQE"/>
<dbReference type="eggNOG" id="ENOG502S6CS">
    <property type="taxonomic scope" value="Eukaryota"/>
</dbReference>
<evidence type="ECO:0008006" key="5">
    <source>
        <dbReference type="Google" id="ProtNLM"/>
    </source>
</evidence>
<evidence type="ECO:0000313" key="3">
    <source>
        <dbReference type="EMBL" id="EGB08347.1"/>
    </source>
</evidence>
<dbReference type="Proteomes" id="UP000002729">
    <property type="component" value="Unassembled WGS sequence"/>
</dbReference>
<dbReference type="AlphaFoldDB" id="F0Y9F8"/>
<dbReference type="EMBL" id="GL833128">
    <property type="protein sequence ID" value="EGB08347.1"/>
    <property type="molecule type" value="Genomic_DNA"/>
</dbReference>
<evidence type="ECO:0000256" key="1">
    <source>
        <dbReference type="SAM" id="MobiDB-lite"/>
    </source>
</evidence>
<dbReference type="OrthoDB" id="202508at2759"/>
<organism evidence="4">
    <name type="scientific">Aureococcus anophagefferens</name>
    <name type="common">Harmful bloom alga</name>
    <dbReference type="NCBI Taxonomy" id="44056"/>
    <lineage>
        <taxon>Eukaryota</taxon>
        <taxon>Sar</taxon>
        <taxon>Stramenopiles</taxon>
        <taxon>Ochrophyta</taxon>
        <taxon>Pelagophyceae</taxon>
        <taxon>Pelagomonadales</taxon>
        <taxon>Pelagomonadaceae</taxon>
        <taxon>Aureococcus</taxon>
    </lineage>
</organism>
<feature type="region of interest" description="Disordered" evidence="1">
    <location>
        <begin position="183"/>
        <end position="260"/>
    </location>
</feature>
<evidence type="ECO:0000313" key="4">
    <source>
        <dbReference type="Proteomes" id="UP000002729"/>
    </source>
</evidence>